<evidence type="ECO:0000313" key="1">
    <source>
        <dbReference type="EMBL" id="GER89741.1"/>
    </source>
</evidence>
<dbReference type="AlphaFoldDB" id="A0A5J4KTF0"/>
<keyword evidence="2" id="KW-1185">Reference proteome</keyword>
<protein>
    <submittedName>
        <fullName evidence="1">Uncharacterized protein</fullName>
    </submittedName>
</protein>
<dbReference type="RefSeq" id="WP_151757595.1">
    <property type="nucleotide sequence ID" value="NZ_BKZW01000002.1"/>
</dbReference>
<reference evidence="1 2" key="1">
    <citation type="submission" date="2019-10" db="EMBL/GenBank/DDBJ databases">
        <title>Dictyobacter vulcani sp. nov., within the class Ktedonobacteria, isolated from soil of volcanic Mt. Zao.</title>
        <authorList>
            <person name="Zheng Y."/>
            <person name="Wang C.M."/>
            <person name="Sakai Y."/>
            <person name="Abe K."/>
            <person name="Yokota A."/>
            <person name="Yabe S."/>
        </authorList>
    </citation>
    <scope>NUCLEOTIDE SEQUENCE [LARGE SCALE GENOMIC DNA]</scope>
    <source>
        <strain evidence="1 2">W12</strain>
    </source>
</reference>
<gene>
    <name evidence="1" type="ORF">KDW_39030</name>
</gene>
<proteinExistence type="predicted"/>
<dbReference type="EMBL" id="BKZW01000002">
    <property type="protein sequence ID" value="GER89741.1"/>
    <property type="molecule type" value="Genomic_DNA"/>
</dbReference>
<comment type="caution">
    <text evidence="1">The sequence shown here is derived from an EMBL/GenBank/DDBJ whole genome shotgun (WGS) entry which is preliminary data.</text>
</comment>
<organism evidence="1 2">
    <name type="scientific">Dictyobacter vulcani</name>
    <dbReference type="NCBI Taxonomy" id="2607529"/>
    <lineage>
        <taxon>Bacteria</taxon>
        <taxon>Bacillati</taxon>
        <taxon>Chloroflexota</taxon>
        <taxon>Ktedonobacteria</taxon>
        <taxon>Ktedonobacterales</taxon>
        <taxon>Dictyobacteraceae</taxon>
        <taxon>Dictyobacter</taxon>
    </lineage>
</organism>
<sequence length="132" mass="14362">MDATTLILTALGAGAAAGGQALVTDAIKDSYAGLKALIQSKFTGKPKAELALTEHESDPETWKIPLKKALIEEQVDQDQDVIKAAQEIMKLIQPQQAAMGKYNLQVTGNVYGYAQGDNQHVNMNFWDKSKEE</sequence>
<evidence type="ECO:0000313" key="2">
    <source>
        <dbReference type="Proteomes" id="UP000326912"/>
    </source>
</evidence>
<name>A0A5J4KTF0_9CHLR</name>
<dbReference type="Proteomes" id="UP000326912">
    <property type="component" value="Unassembled WGS sequence"/>
</dbReference>
<accession>A0A5J4KTF0</accession>